<feature type="region of interest" description="Disordered" evidence="1">
    <location>
        <begin position="72"/>
        <end position="101"/>
    </location>
</feature>
<evidence type="ECO:0000256" key="1">
    <source>
        <dbReference type="SAM" id="MobiDB-lite"/>
    </source>
</evidence>
<evidence type="ECO:0000313" key="2">
    <source>
        <dbReference type="EMBL" id="MBC6449222.1"/>
    </source>
</evidence>
<sequence length="101" mass="11211">MPSRLPTIRLPPRAPPFGLAHCCFDPYLRRRARRDTAAADRTTHDADTLPTAADSSGTRVAARCGHRLDSTCREPTNVRRTNSLHGGRGPTRFKPADYRLS</sequence>
<dbReference type="Proteomes" id="UP000734823">
    <property type="component" value="Unassembled WGS sequence"/>
</dbReference>
<dbReference type="EMBL" id="JABVED010000010">
    <property type="protein sequence ID" value="MBC6449222.1"/>
    <property type="molecule type" value="Genomic_DNA"/>
</dbReference>
<comment type="caution">
    <text evidence="2">The sequence shown here is derived from an EMBL/GenBank/DDBJ whole genome shotgun (WGS) entry which is preliminary data.</text>
</comment>
<protein>
    <submittedName>
        <fullName evidence="2">Uncharacterized protein</fullName>
    </submittedName>
</protein>
<keyword evidence="3" id="KW-1185">Reference proteome</keyword>
<feature type="compositionally biased region" description="Basic and acidic residues" evidence="1">
    <location>
        <begin position="34"/>
        <end position="47"/>
    </location>
</feature>
<organism evidence="2 3">
    <name type="scientific">Actinokineospora xionganensis</name>
    <dbReference type="NCBI Taxonomy" id="2684470"/>
    <lineage>
        <taxon>Bacteria</taxon>
        <taxon>Bacillati</taxon>
        <taxon>Actinomycetota</taxon>
        <taxon>Actinomycetes</taxon>
        <taxon>Pseudonocardiales</taxon>
        <taxon>Pseudonocardiaceae</taxon>
        <taxon>Actinokineospora</taxon>
    </lineage>
</organism>
<dbReference type="RefSeq" id="WP_187221777.1">
    <property type="nucleotide sequence ID" value="NZ_JABVED010000010.1"/>
</dbReference>
<gene>
    <name evidence="2" type="ORF">GPZ80_18810</name>
</gene>
<name>A0ABR7L964_9PSEU</name>
<proteinExistence type="predicted"/>
<accession>A0ABR7L964</accession>
<reference evidence="2 3" key="1">
    <citation type="submission" date="2020-06" db="EMBL/GenBank/DDBJ databases">
        <title>Actinokineospora xiongansis sp. nov., isolated from soil of Baiyangdian.</title>
        <authorList>
            <person name="Zhang X."/>
        </authorList>
    </citation>
    <scope>NUCLEOTIDE SEQUENCE [LARGE SCALE GENOMIC DNA]</scope>
    <source>
        <strain evidence="2 3">HBU206404</strain>
    </source>
</reference>
<feature type="region of interest" description="Disordered" evidence="1">
    <location>
        <begin position="33"/>
        <end position="60"/>
    </location>
</feature>
<evidence type="ECO:0000313" key="3">
    <source>
        <dbReference type="Proteomes" id="UP000734823"/>
    </source>
</evidence>